<dbReference type="InterPro" id="IPR036188">
    <property type="entry name" value="FAD/NAD-bd_sf"/>
</dbReference>
<dbReference type="InterPro" id="IPR012727">
    <property type="entry name" value="Gly_oxidase_ThiO"/>
</dbReference>
<dbReference type="GO" id="GO:0016491">
    <property type="term" value="F:oxidoreductase activity"/>
    <property type="evidence" value="ECO:0007669"/>
    <property type="project" value="UniProtKB-KW"/>
</dbReference>
<protein>
    <submittedName>
        <fullName evidence="5">Glycine oxidase</fullName>
    </submittedName>
</protein>
<comment type="caution">
    <text evidence="5">The sequence shown here is derived from an EMBL/GenBank/DDBJ whole genome shotgun (WGS) entry which is preliminary data.</text>
</comment>
<keyword evidence="2" id="KW-0784">Thiamine biosynthesis</keyword>
<reference evidence="5 6" key="1">
    <citation type="submission" date="2018-10" db="EMBL/GenBank/DDBJ databases">
        <title>Genomic Encyclopedia of Archaeal and Bacterial Type Strains, Phase II (KMG-II): from individual species to whole genera.</title>
        <authorList>
            <person name="Goeker M."/>
        </authorList>
    </citation>
    <scope>NUCLEOTIDE SEQUENCE [LARGE SCALE GENOMIC DNA]</scope>
    <source>
        <strain evidence="5 6">VM1</strain>
    </source>
</reference>
<dbReference type="OrthoDB" id="9794226at2"/>
<dbReference type="RefSeq" id="WP_121922788.1">
    <property type="nucleotide sequence ID" value="NZ_REFO01000011.1"/>
</dbReference>
<dbReference type="Pfam" id="PF01266">
    <property type="entry name" value="DAO"/>
    <property type="match status" value="1"/>
</dbReference>
<dbReference type="EMBL" id="REFO01000011">
    <property type="protein sequence ID" value="RMA96993.1"/>
    <property type="molecule type" value="Genomic_DNA"/>
</dbReference>
<gene>
    <name evidence="5" type="ORF">CLV39_0645</name>
</gene>
<name>A0A3M0BHT8_9AQUI</name>
<dbReference type="UniPathway" id="UPA00060"/>
<dbReference type="PANTHER" id="PTHR13847">
    <property type="entry name" value="SARCOSINE DEHYDROGENASE-RELATED"/>
    <property type="match status" value="1"/>
</dbReference>
<dbReference type="AlphaFoldDB" id="A0A3M0BHT8"/>
<proteinExistence type="predicted"/>
<dbReference type="NCBIfam" id="TIGR02352">
    <property type="entry name" value="thiamin_ThiO"/>
    <property type="match status" value="1"/>
</dbReference>
<dbReference type="PANTHER" id="PTHR13847:SF289">
    <property type="entry name" value="GLYCINE OXIDASE"/>
    <property type="match status" value="1"/>
</dbReference>
<dbReference type="GO" id="GO:0009228">
    <property type="term" value="P:thiamine biosynthetic process"/>
    <property type="evidence" value="ECO:0007669"/>
    <property type="project" value="UniProtKB-KW"/>
</dbReference>
<dbReference type="Gene3D" id="3.50.50.60">
    <property type="entry name" value="FAD/NAD(P)-binding domain"/>
    <property type="match status" value="1"/>
</dbReference>
<dbReference type="SUPFAM" id="SSF51905">
    <property type="entry name" value="FAD/NAD(P)-binding domain"/>
    <property type="match status" value="1"/>
</dbReference>
<dbReference type="GO" id="GO:0005737">
    <property type="term" value="C:cytoplasm"/>
    <property type="evidence" value="ECO:0007669"/>
    <property type="project" value="TreeGrafter"/>
</dbReference>
<evidence type="ECO:0000256" key="1">
    <source>
        <dbReference type="ARBA" id="ARBA00004948"/>
    </source>
</evidence>
<dbReference type="InterPro" id="IPR006076">
    <property type="entry name" value="FAD-dep_OxRdtase"/>
</dbReference>
<evidence type="ECO:0000313" key="5">
    <source>
        <dbReference type="EMBL" id="RMA96993.1"/>
    </source>
</evidence>
<sequence length="359" mass="40618">MHVVIIGGGVIGLSIARALIKLDIKVSLIEKNRVGRSASWVAGGMLAPQSEGLKEGSFLDFCLESRNLYKDFVEKLEKDTGIETGYWQCGILKLAFSEEEKKELQEDINRYKKLGLKAKWLDREELEKIYKNLGEEVLGGALYEDDAQVDNRKLVLALEEFVKRNADVYEFEKVKEIKTENGKFKAVVGENVYIEADKCVVSAGAWSMDFGVDVFPLKGEMVALDIEKEDIDRVLYSSRAYLIPRKNYHRLVVGATQEDVGFKDGNTLKGTMQLLTGARDTLKILEDKNIQELWFGYRPATKDELPILGEADIENLIYATGHHRNGILLAPITAKVISEYIYSGKESRYLKEFSPLRFK</sequence>
<evidence type="ECO:0000256" key="2">
    <source>
        <dbReference type="ARBA" id="ARBA00022977"/>
    </source>
</evidence>
<keyword evidence="6" id="KW-1185">Reference proteome</keyword>
<evidence type="ECO:0000256" key="3">
    <source>
        <dbReference type="ARBA" id="ARBA00023002"/>
    </source>
</evidence>
<comment type="pathway">
    <text evidence="1">Cofactor biosynthesis; thiamine diphosphate biosynthesis.</text>
</comment>
<feature type="domain" description="FAD dependent oxidoreductase" evidence="4">
    <location>
        <begin position="2"/>
        <end position="339"/>
    </location>
</feature>
<accession>A0A3M0BHT8</accession>
<keyword evidence="3" id="KW-0560">Oxidoreductase</keyword>
<dbReference type="GO" id="GO:0009229">
    <property type="term" value="P:thiamine diphosphate biosynthetic process"/>
    <property type="evidence" value="ECO:0007669"/>
    <property type="project" value="UniProtKB-UniPathway"/>
</dbReference>
<dbReference type="GO" id="GO:0050660">
    <property type="term" value="F:flavin adenine dinucleotide binding"/>
    <property type="evidence" value="ECO:0007669"/>
    <property type="project" value="InterPro"/>
</dbReference>
<evidence type="ECO:0000313" key="6">
    <source>
        <dbReference type="Proteomes" id="UP000280842"/>
    </source>
</evidence>
<dbReference type="Proteomes" id="UP000280842">
    <property type="component" value="Unassembled WGS sequence"/>
</dbReference>
<evidence type="ECO:0000259" key="4">
    <source>
        <dbReference type="Pfam" id="PF01266"/>
    </source>
</evidence>
<organism evidence="5 6">
    <name type="scientific">Hydrogenothermus marinus</name>
    <dbReference type="NCBI Taxonomy" id="133270"/>
    <lineage>
        <taxon>Bacteria</taxon>
        <taxon>Pseudomonadati</taxon>
        <taxon>Aquificota</taxon>
        <taxon>Aquificia</taxon>
        <taxon>Aquificales</taxon>
        <taxon>Hydrogenothermaceae</taxon>
        <taxon>Hydrogenothermus</taxon>
    </lineage>
</organism>
<dbReference type="SUPFAM" id="SSF54373">
    <property type="entry name" value="FAD-linked reductases, C-terminal domain"/>
    <property type="match status" value="1"/>
</dbReference>
<dbReference type="Gene3D" id="3.30.9.10">
    <property type="entry name" value="D-Amino Acid Oxidase, subunit A, domain 2"/>
    <property type="match status" value="1"/>
</dbReference>